<accession>A0A0D2P7V5</accession>
<feature type="compositionally biased region" description="Basic residues" evidence="1">
    <location>
        <begin position="441"/>
        <end position="452"/>
    </location>
</feature>
<organism evidence="2 3">
    <name type="scientific">Hypholoma sublateritium (strain FD-334 SS-4)</name>
    <dbReference type="NCBI Taxonomy" id="945553"/>
    <lineage>
        <taxon>Eukaryota</taxon>
        <taxon>Fungi</taxon>
        <taxon>Dikarya</taxon>
        <taxon>Basidiomycota</taxon>
        <taxon>Agaricomycotina</taxon>
        <taxon>Agaricomycetes</taxon>
        <taxon>Agaricomycetidae</taxon>
        <taxon>Agaricales</taxon>
        <taxon>Agaricineae</taxon>
        <taxon>Strophariaceae</taxon>
        <taxon>Hypholoma</taxon>
    </lineage>
</organism>
<keyword evidence="3" id="KW-1185">Reference proteome</keyword>
<dbReference type="OrthoDB" id="3017257at2759"/>
<feature type="region of interest" description="Disordered" evidence="1">
    <location>
        <begin position="164"/>
        <end position="203"/>
    </location>
</feature>
<feature type="compositionally biased region" description="Polar residues" evidence="1">
    <location>
        <begin position="362"/>
        <end position="371"/>
    </location>
</feature>
<evidence type="ECO:0000313" key="2">
    <source>
        <dbReference type="EMBL" id="KJA24701.1"/>
    </source>
</evidence>
<feature type="region of interest" description="Disordered" evidence="1">
    <location>
        <begin position="299"/>
        <end position="371"/>
    </location>
</feature>
<feature type="compositionally biased region" description="Acidic residues" evidence="1">
    <location>
        <begin position="171"/>
        <end position="180"/>
    </location>
</feature>
<evidence type="ECO:0000256" key="1">
    <source>
        <dbReference type="SAM" id="MobiDB-lite"/>
    </source>
</evidence>
<reference evidence="3" key="1">
    <citation type="submission" date="2014-04" db="EMBL/GenBank/DDBJ databases">
        <title>Evolutionary Origins and Diversification of the Mycorrhizal Mutualists.</title>
        <authorList>
            <consortium name="DOE Joint Genome Institute"/>
            <consortium name="Mycorrhizal Genomics Consortium"/>
            <person name="Kohler A."/>
            <person name="Kuo A."/>
            <person name="Nagy L.G."/>
            <person name="Floudas D."/>
            <person name="Copeland A."/>
            <person name="Barry K.W."/>
            <person name="Cichocki N."/>
            <person name="Veneault-Fourrey C."/>
            <person name="LaButti K."/>
            <person name="Lindquist E.A."/>
            <person name="Lipzen A."/>
            <person name="Lundell T."/>
            <person name="Morin E."/>
            <person name="Murat C."/>
            <person name="Riley R."/>
            <person name="Ohm R."/>
            <person name="Sun H."/>
            <person name="Tunlid A."/>
            <person name="Henrissat B."/>
            <person name="Grigoriev I.V."/>
            <person name="Hibbett D.S."/>
            <person name="Martin F."/>
        </authorList>
    </citation>
    <scope>NUCLEOTIDE SEQUENCE [LARGE SCALE GENOMIC DNA]</scope>
    <source>
        <strain evidence="3">FD-334 SS-4</strain>
    </source>
</reference>
<dbReference type="Proteomes" id="UP000054270">
    <property type="component" value="Unassembled WGS sequence"/>
</dbReference>
<feature type="compositionally biased region" description="Polar residues" evidence="1">
    <location>
        <begin position="30"/>
        <end position="41"/>
    </location>
</feature>
<feature type="region of interest" description="Disordered" evidence="1">
    <location>
        <begin position="1"/>
        <end position="41"/>
    </location>
</feature>
<protein>
    <submittedName>
        <fullName evidence="2">Uncharacterized protein</fullName>
    </submittedName>
</protein>
<proteinExistence type="predicted"/>
<dbReference type="AlphaFoldDB" id="A0A0D2P7V5"/>
<sequence>MAGRGDGSNGGPPSNLPLFMPPRSHGRLSSLATSESTGTNSSQYSIPFKMGFENLKALTPISSESDWSNLPTDGGFVPVEQYRALQARFNEMHREHANLVKERLVLEAKNTVLKEAYDHLVERIPISLAEPITLKRENYPMVTYWYRHEYQSALADGKITSVDDAPLYPNEADDNDDEDGATVPEQSGGVVKGKRGKGRASQGQNVKMRYLQHENGDVIDGWRASDIRRFARSIFVGFALQGKLFHSWVEGVDAASRTCFYRDMVARFPELGLCELDWKSEQIASEIYSQWRSNWMNKKEAEKTKGKNPAKRSVDENLNNASQKKTKFLKPTGDSVTVESIPVDPLNSVPQVDGNAADAPGSSMQSTGETSSDRQIPLFLFANDQPQYQFSINKPFAAALSPFPLPSLPAVKPQDLLNPGQHPLDMHPRQAGPLPDATQKPSKRGNKMRANKHSVTPRNLCAKEWVEQYHGTVDEFAAYFSALPAQELERFKALSKSLSNEKDD</sequence>
<feature type="compositionally biased region" description="Gly residues" evidence="1">
    <location>
        <begin position="1"/>
        <end position="10"/>
    </location>
</feature>
<name>A0A0D2P7V5_HYPSF</name>
<feature type="region of interest" description="Disordered" evidence="1">
    <location>
        <begin position="411"/>
        <end position="455"/>
    </location>
</feature>
<dbReference type="STRING" id="945553.A0A0D2P7V5"/>
<gene>
    <name evidence="2" type="ORF">HYPSUDRAFT_200266</name>
</gene>
<dbReference type="EMBL" id="KN817535">
    <property type="protein sequence ID" value="KJA24701.1"/>
    <property type="molecule type" value="Genomic_DNA"/>
</dbReference>
<evidence type="ECO:0000313" key="3">
    <source>
        <dbReference type="Proteomes" id="UP000054270"/>
    </source>
</evidence>